<dbReference type="Pfam" id="PF02706">
    <property type="entry name" value="Wzz"/>
    <property type="match status" value="1"/>
</dbReference>
<evidence type="ECO:0000256" key="1">
    <source>
        <dbReference type="ARBA" id="ARBA00004651"/>
    </source>
</evidence>
<proteinExistence type="predicted"/>
<accession>A0A2T3QHL0</accession>
<reference evidence="7 8" key="1">
    <citation type="submission" date="2018-06" db="EMBL/GenBank/DDBJ databases">
        <authorList>
            <consortium name="Pathogen Informatics"/>
            <person name="Doyle S."/>
        </authorList>
    </citation>
    <scope>NUCLEOTIDE SEQUENCE [LARGE SCALE GENOMIC DNA]</scope>
    <source>
        <strain evidence="7 8">NCTC11647</strain>
    </source>
</reference>
<dbReference type="Proteomes" id="UP000251647">
    <property type="component" value="Unassembled WGS sequence"/>
</dbReference>
<name>A0A2T3QHL0_PHODM</name>
<evidence type="ECO:0000256" key="2">
    <source>
        <dbReference type="ARBA" id="ARBA00022475"/>
    </source>
</evidence>
<dbReference type="Gene3D" id="3.30.1890.10">
    <property type="entry name" value="FepE-like"/>
    <property type="match status" value="1"/>
</dbReference>
<dbReference type="AlphaFoldDB" id="A0A2T3QHL0"/>
<dbReference type="PANTHER" id="PTHR32309:SF13">
    <property type="entry name" value="FERRIC ENTEROBACTIN TRANSPORT PROTEIN FEPE"/>
    <property type="match status" value="1"/>
</dbReference>
<organism evidence="7 8">
    <name type="scientific">Photobacterium damselae</name>
    <dbReference type="NCBI Taxonomy" id="38293"/>
    <lineage>
        <taxon>Bacteria</taxon>
        <taxon>Pseudomonadati</taxon>
        <taxon>Pseudomonadota</taxon>
        <taxon>Gammaproteobacteria</taxon>
        <taxon>Vibrionales</taxon>
        <taxon>Vibrionaceae</taxon>
        <taxon>Photobacterium</taxon>
    </lineage>
</organism>
<gene>
    <name evidence="7" type="ORF">NCTC11647_02034</name>
</gene>
<evidence type="ECO:0000256" key="4">
    <source>
        <dbReference type="ARBA" id="ARBA00022989"/>
    </source>
</evidence>
<evidence type="ECO:0000259" key="6">
    <source>
        <dbReference type="Pfam" id="PF02706"/>
    </source>
</evidence>
<protein>
    <submittedName>
        <fullName evidence="7">LPS O-antigen length regulator</fullName>
    </submittedName>
</protein>
<dbReference type="InterPro" id="IPR003856">
    <property type="entry name" value="LPS_length_determ_N"/>
</dbReference>
<evidence type="ECO:0000313" key="7">
    <source>
        <dbReference type="EMBL" id="SPY28930.1"/>
    </source>
</evidence>
<dbReference type="EMBL" id="UATL01000001">
    <property type="protein sequence ID" value="SPY28930.1"/>
    <property type="molecule type" value="Genomic_DNA"/>
</dbReference>
<feature type="domain" description="Polysaccharide chain length determinant N-terminal" evidence="6">
    <location>
        <begin position="12"/>
        <end position="114"/>
    </location>
</feature>
<dbReference type="RefSeq" id="WP_005298165.1">
    <property type="nucleotide sequence ID" value="NZ_PYOG01000018.1"/>
</dbReference>
<dbReference type="InterPro" id="IPR050445">
    <property type="entry name" value="Bact_polysacc_biosynth/exp"/>
</dbReference>
<evidence type="ECO:0000256" key="5">
    <source>
        <dbReference type="ARBA" id="ARBA00023136"/>
    </source>
</evidence>
<dbReference type="GO" id="GO:0004713">
    <property type="term" value="F:protein tyrosine kinase activity"/>
    <property type="evidence" value="ECO:0007669"/>
    <property type="project" value="TreeGrafter"/>
</dbReference>
<keyword evidence="2" id="KW-1003">Cell membrane</keyword>
<keyword evidence="5" id="KW-0472">Membrane</keyword>
<dbReference type="GO" id="GO:0005886">
    <property type="term" value="C:plasma membrane"/>
    <property type="evidence" value="ECO:0007669"/>
    <property type="project" value="UniProtKB-SubCell"/>
</dbReference>
<comment type="subcellular location">
    <subcellularLocation>
        <location evidence="1">Cell membrane</location>
        <topology evidence="1">Multi-pass membrane protein</topology>
    </subcellularLocation>
</comment>
<dbReference type="SUPFAM" id="SSF160355">
    <property type="entry name" value="Bacterial polysaccharide co-polymerase-like"/>
    <property type="match status" value="1"/>
</dbReference>
<dbReference type="PANTHER" id="PTHR32309">
    <property type="entry name" value="TYROSINE-PROTEIN KINASE"/>
    <property type="match status" value="1"/>
</dbReference>
<evidence type="ECO:0000256" key="3">
    <source>
        <dbReference type="ARBA" id="ARBA00022692"/>
    </source>
</evidence>
<dbReference type="Gene3D" id="1.10.287.210">
    <property type="match status" value="1"/>
</dbReference>
<sequence length="352" mass="40061">MSSDEQSIYQDNQLNLLNIFRVLWTRKLIIIISTIIGIVLALIVSIYSAQWWESSAEITKPQYSDYAVFISSADQLTTGSNPSESLKSIINIEKNYNSFINILTSKTNKIDFLQQSNIIKSYFIRDGVKTDIQKDKALDLWAEKIIVKKESLILNKSSYIVIAQANTLDDSFKLLNNYIKFTKNKYNSDVLLSLETFKRIELLNLKKQLDYNISYTLDIKKLKEQKAQLALNIAEESGIESPLNNYFEKGSSFNIALGAKALRAEKNVISSLKDLAIFNDKITLLSSQLNYLNNVKLSNLENNAFFSYIQTEHKNPNKIAPSKKTFILVFSLLFACIGIVIALVIEIFSKKD</sequence>
<keyword evidence="3" id="KW-0812">Transmembrane</keyword>
<keyword evidence="4" id="KW-1133">Transmembrane helix</keyword>
<evidence type="ECO:0000313" key="8">
    <source>
        <dbReference type="Proteomes" id="UP000251647"/>
    </source>
</evidence>